<comment type="caution">
    <text evidence="2">Lacks conserved residue(s) required for the propagation of feature annotation.</text>
</comment>
<dbReference type="InterPro" id="IPR036857">
    <property type="entry name" value="Thyroglobulin_1_sf"/>
</dbReference>
<evidence type="ECO:0000313" key="9">
    <source>
        <dbReference type="Proteomes" id="UP000242188"/>
    </source>
</evidence>
<feature type="domain" description="BPTI/Kunitz inhibitor" evidence="5">
    <location>
        <begin position="1403"/>
        <end position="1454"/>
    </location>
</feature>
<evidence type="ECO:0000259" key="5">
    <source>
        <dbReference type="PROSITE" id="PS50279"/>
    </source>
</evidence>
<feature type="region of interest" description="Disordered" evidence="3">
    <location>
        <begin position="1947"/>
        <end position="1970"/>
    </location>
</feature>
<feature type="disulfide bond" evidence="2">
    <location>
        <begin position="1130"/>
        <end position="1137"/>
    </location>
</feature>
<dbReference type="PRINTS" id="PR00759">
    <property type="entry name" value="BASICPTASE"/>
</dbReference>
<evidence type="ECO:0000313" key="8">
    <source>
        <dbReference type="EMBL" id="OWF49718.1"/>
    </source>
</evidence>
<accession>A0A210QLV6</accession>
<evidence type="ECO:0000259" key="7">
    <source>
        <dbReference type="PROSITE" id="PS51390"/>
    </source>
</evidence>
<evidence type="ECO:0000256" key="3">
    <source>
        <dbReference type="SAM" id="MobiDB-lite"/>
    </source>
</evidence>
<dbReference type="SUPFAM" id="SSF57610">
    <property type="entry name" value="Thyroglobulin type-1 domain"/>
    <property type="match status" value="3"/>
</dbReference>
<feature type="domain" description="WAP" evidence="7">
    <location>
        <begin position="779"/>
        <end position="826"/>
    </location>
</feature>
<dbReference type="Pfam" id="PF00086">
    <property type="entry name" value="Thyroglobulin_1"/>
    <property type="match status" value="3"/>
</dbReference>
<dbReference type="SMART" id="SM00217">
    <property type="entry name" value="WAP"/>
    <property type="match status" value="3"/>
</dbReference>
<dbReference type="SMART" id="SM00131">
    <property type="entry name" value="KU"/>
    <property type="match status" value="3"/>
</dbReference>
<evidence type="ECO:0000259" key="6">
    <source>
        <dbReference type="PROSITE" id="PS51162"/>
    </source>
</evidence>
<dbReference type="CDD" id="cd00109">
    <property type="entry name" value="Kunitz-type"/>
    <property type="match status" value="2"/>
</dbReference>
<feature type="domain" description="WAP" evidence="7">
    <location>
        <begin position="827"/>
        <end position="874"/>
    </location>
</feature>
<comment type="caution">
    <text evidence="8">The sequence shown here is derived from an EMBL/GenBank/DDBJ whole genome shotgun (WGS) entry which is preliminary data.</text>
</comment>
<feature type="transmembrane region" description="Helical" evidence="4">
    <location>
        <begin position="1914"/>
        <end position="1937"/>
    </location>
</feature>
<dbReference type="CDD" id="cd00191">
    <property type="entry name" value="TY"/>
    <property type="match status" value="3"/>
</dbReference>
<dbReference type="SUPFAM" id="SSF57362">
    <property type="entry name" value="BPTI-like"/>
    <property type="match status" value="3"/>
</dbReference>
<dbReference type="PROSITE" id="PS00484">
    <property type="entry name" value="THYROGLOBULIN_1_1"/>
    <property type="match status" value="2"/>
</dbReference>
<dbReference type="InterPro" id="IPR036880">
    <property type="entry name" value="Kunitz_BPTI_sf"/>
</dbReference>
<dbReference type="PROSITE" id="PS51390">
    <property type="entry name" value="WAP"/>
    <property type="match status" value="3"/>
</dbReference>
<proteinExistence type="predicted"/>
<dbReference type="InterPro" id="IPR036645">
    <property type="entry name" value="Elafin-like_sf"/>
</dbReference>
<dbReference type="InterPro" id="IPR000716">
    <property type="entry name" value="Thyroglobulin_1"/>
</dbReference>
<keyword evidence="4" id="KW-0812">Transmembrane</keyword>
<dbReference type="Gene3D" id="4.10.75.10">
    <property type="entry name" value="Elafin-like"/>
    <property type="match status" value="3"/>
</dbReference>
<feature type="domain" description="BPTI/Kunitz inhibitor" evidence="5">
    <location>
        <begin position="1600"/>
        <end position="1657"/>
    </location>
</feature>
<protein>
    <submittedName>
        <fullName evidence="8">Boophilin-H2</fullName>
    </submittedName>
</protein>
<feature type="domain" description="Thyroglobulin type-1" evidence="6">
    <location>
        <begin position="1090"/>
        <end position="1158"/>
    </location>
</feature>
<feature type="domain" description="WAP" evidence="7">
    <location>
        <begin position="1034"/>
        <end position="1085"/>
    </location>
</feature>
<dbReference type="FunFam" id="4.10.75.10:FF:000001">
    <property type="entry name" value="Anosmin 1"/>
    <property type="match status" value="1"/>
</dbReference>
<dbReference type="Proteomes" id="UP000242188">
    <property type="component" value="Unassembled WGS sequence"/>
</dbReference>
<dbReference type="GO" id="GO:0004867">
    <property type="term" value="F:serine-type endopeptidase inhibitor activity"/>
    <property type="evidence" value="ECO:0007669"/>
    <property type="project" value="InterPro"/>
</dbReference>
<dbReference type="Gene3D" id="4.10.800.10">
    <property type="entry name" value="Thyroglobulin type-1"/>
    <property type="match status" value="3"/>
</dbReference>
<dbReference type="InterPro" id="IPR002223">
    <property type="entry name" value="Kunitz_BPTI"/>
</dbReference>
<evidence type="ECO:0000256" key="2">
    <source>
        <dbReference type="PROSITE-ProRule" id="PRU00500"/>
    </source>
</evidence>
<dbReference type="OrthoDB" id="4473401at2759"/>
<dbReference type="InterPro" id="IPR006150">
    <property type="entry name" value="Cys_repeat_1"/>
</dbReference>
<keyword evidence="4" id="KW-0472">Membrane</keyword>
<keyword evidence="1 2" id="KW-1015">Disulfide bond</keyword>
<dbReference type="GO" id="GO:0005615">
    <property type="term" value="C:extracellular space"/>
    <property type="evidence" value="ECO:0007669"/>
    <property type="project" value="TreeGrafter"/>
</dbReference>
<sequence>MVSLTHRSEEGYCCPRRVSNDGKFITDLRKGTAVPGVSTDGKFITDLRKDTAVLGESPLVNLSQTTLLLLESVCPGDARPELMDGVVRTCRDNEGCMGGYSCQNGHCCPARIFTGVCANGGNASMYDGKLVMCSLENPCNQSGYTCNRAGYCCPTRVYQDYCPNGGKPAYHDGRPQTCHANKPCNGGLYNCDGGYCCPQSVVFNGPCPDGGMAAQMDGRDKQCDSNVDCGRGSYRCTNNYCCPIPVRSGMCPFNGIPEMMETGEPRMCNTTSPCMLRSNQCEEGYCCPRRVSTDGVCPGDARPELMDGVVRSCLKTNRCGGGYSCQNGHCCPARVFTGVCANGGNASMYDGKLVMCSLENPCNQSGYTCNRAGYCCPTRVYQDYCPNGGKPAYHDGRPQTCHANKPCNGGLYNCDGGYCCPQSVVFNGPCPNGGMAAQMDGRDKQCDSNVDCGRGSYRCTNNYCCPIPVRSGMCPFDGIPEMMETGEPRMCNTTSPCMSRSHQCEEGYCCPRRVSTDDVRKGTAVPGESPLMVSLSHRCEEGYCCPRRVSTDGVCPGDARPELMDGVVRRCLKTNRCGGGYNCQNGHCCPARVFTDYCPNGGKPAYHDGRPQTCHANKPCNGGLYNCDGGYCCPQKVVFNGFCPYGGIAEKMDKKDRVCDSSVTNGGCGQTFNCTNTVCCPRIIQDHMSYCPFGGMVETKAGQPRTCIASLQDPQCQPKSHSCVEGYCCPKKVNLRGSCPGRVLPEMEGDVPKRCEETSTTNDCSSDSVCMNNICCPTPTVPPGQCPTLPTGAIGTCVEACSDDTGCSGIQKCCSNGCGHTCQTPVFPVKPGVCPTVSPTTAGTCVEACSNDTACPRNTKCCSNGCGHTCQNPEYKHSPCGKDRPLQAKNGTTLYCGKGGQTCPSESDCKIGAADEYAVCCPSVYYEEKQKCANYHGGYPMHMRNGTRYDCSNGKDCPYHGRCMTDENGTYAVCCGYVGDGDKPCNYFRGGEERKYQNGTSLFCGRGNHRVTCPSDTACTVHPGDGFAVCCPKNATKPGTCPASADVTTETNGDTCADVCTADTDCDGNMKCCSRGCGHSCQKPVMKRPKTVCQMKQAKDVMDLQTEGDVCAGVFITRCDRNGNYSRTQCQDNTGVCWCVSRNGTEISGTRRIGRPQCNKATRPGQCPVMVELGENDPTPMCTGPCVSDDNCTAGRRCCEKAGCGPSCLAVRTNPVPELCPSSVKPMCCDFLQCVDHVCPAHPKAKCRVNPCAGCRAEFYDKYSNKVNCTEGMTPCQLQKMRADIRKSNATRRERIKRYLDMIKQEQEENERQDRGTTRPEDTVPMIEETDKKDAVCRQPMEKGPCEAYIYRYYYNHTLGSCVQFKYGGCDGNKNNFEDEDTCNKTCQFYKGKNQSIDVPPFCVPKPKVGDCKALIPKYFYNTITEKCEMFYWGGCGQDHTNIFDTEDRCMKKCAPVDICQIRNCGPEYVCQPKGKGDADCIPKDQVSSGFQPYVPRCEKDGSYSPQQCSGDTCWCVNNMGRPDNNTISVGDANCTGSSTGGQRPMCPDQTRPMICANKCHNKTCGNRTDVQCLTNPCKGCQVKFVDQANNEVNCNVNPCDMKEPKMMTRPAGGCLNAARRWFFKKSTQKCEVFKYSKNCYGRDTYFKSLLDCQNKCQGSPCGETGVVKTCANKCASMTCKYHPHASCKVNPCNCEAHFFDPVSLEVVNCSKLITQCQKNRTKAFAMYNEMVAAGTADANVTLPQCKEDGRFSSQQCNETSSVCWCVNGAGQEVKGTRVRVSSSSLDVGCKDNNVTKAMVQLRFNSDYQRVRGKEAAFIIVVKVALGPVLANEVEKIQVSEGSIVVDMTVNGEADPTVVAAQIEENVVNGDLQVVFEGQTLTADPSSVQTELVFQAQTGYIPVEHEEDLDKATVVALIVIVVVLSAILIIIALVFLWKRKSQEKNEFSSLEKSQVQGHSNAAYDQVYEKQ</sequence>
<dbReference type="Pfam" id="PF00095">
    <property type="entry name" value="WAP"/>
    <property type="match status" value="4"/>
</dbReference>
<feature type="disulfide bond" evidence="2">
    <location>
        <begin position="1757"/>
        <end position="1764"/>
    </location>
</feature>
<dbReference type="InterPro" id="IPR008197">
    <property type="entry name" value="WAP_dom"/>
</dbReference>
<keyword evidence="9" id="KW-1185">Reference proteome</keyword>
<feature type="compositionally biased region" description="Polar residues" evidence="3">
    <location>
        <begin position="1947"/>
        <end position="1959"/>
    </location>
</feature>
<dbReference type="Gene3D" id="4.10.410.10">
    <property type="entry name" value="Pancreatic trypsin inhibitor Kunitz domain"/>
    <property type="match status" value="3"/>
</dbReference>
<organism evidence="8 9">
    <name type="scientific">Mizuhopecten yessoensis</name>
    <name type="common">Japanese scallop</name>
    <name type="synonym">Patinopecten yessoensis</name>
    <dbReference type="NCBI Taxonomy" id="6573"/>
    <lineage>
        <taxon>Eukaryota</taxon>
        <taxon>Metazoa</taxon>
        <taxon>Spiralia</taxon>
        <taxon>Lophotrochozoa</taxon>
        <taxon>Mollusca</taxon>
        <taxon>Bivalvia</taxon>
        <taxon>Autobranchia</taxon>
        <taxon>Pteriomorphia</taxon>
        <taxon>Pectinida</taxon>
        <taxon>Pectinoidea</taxon>
        <taxon>Pectinidae</taxon>
        <taxon>Mizuhopecten</taxon>
    </lineage>
</organism>
<feature type="domain" description="BPTI/Kunitz inhibitor" evidence="5">
    <location>
        <begin position="1337"/>
        <end position="1387"/>
    </location>
</feature>
<dbReference type="InterPro" id="IPR020901">
    <property type="entry name" value="Prtase_inh_Kunz-CS"/>
</dbReference>
<reference evidence="8 9" key="1">
    <citation type="journal article" date="2017" name="Nat. Ecol. Evol.">
        <title>Scallop genome provides insights into evolution of bilaterian karyotype and development.</title>
        <authorList>
            <person name="Wang S."/>
            <person name="Zhang J."/>
            <person name="Jiao W."/>
            <person name="Li J."/>
            <person name="Xun X."/>
            <person name="Sun Y."/>
            <person name="Guo X."/>
            <person name="Huan P."/>
            <person name="Dong B."/>
            <person name="Zhang L."/>
            <person name="Hu X."/>
            <person name="Sun X."/>
            <person name="Wang J."/>
            <person name="Zhao C."/>
            <person name="Wang Y."/>
            <person name="Wang D."/>
            <person name="Huang X."/>
            <person name="Wang R."/>
            <person name="Lv J."/>
            <person name="Li Y."/>
            <person name="Zhang Z."/>
            <person name="Liu B."/>
            <person name="Lu W."/>
            <person name="Hui Y."/>
            <person name="Liang J."/>
            <person name="Zhou Z."/>
            <person name="Hou R."/>
            <person name="Li X."/>
            <person name="Liu Y."/>
            <person name="Li H."/>
            <person name="Ning X."/>
            <person name="Lin Y."/>
            <person name="Zhao L."/>
            <person name="Xing Q."/>
            <person name="Dou J."/>
            <person name="Li Y."/>
            <person name="Mao J."/>
            <person name="Guo H."/>
            <person name="Dou H."/>
            <person name="Li T."/>
            <person name="Mu C."/>
            <person name="Jiang W."/>
            <person name="Fu Q."/>
            <person name="Fu X."/>
            <person name="Miao Y."/>
            <person name="Liu J."/>
            <person name="Yu Q."/>
            <person name="Li R."/>
            <person name="Liao H."/>
            <person name="Li X."/>
            <person name="Kong Y."/>
            <person name="Jiang Z."/>
            <person name="Chourrout D."/>
            <person name="Li R."/>
            <person name="Bao Z."/>
        </authorList>
    </citation>
    <scope>NUCLEOTIDE SEQUENCE [LARGE SCALE GENOMIC DNA]</scope>
    <source>
        <strain evidence="8 9">PY_sf001</strain>
    </source>
</reference>
<feature type="domain" description="Thyroglobulin type-1" evidence="6">
    <location>
        <begin position="1714"/>
        <end position="1790"/>
    </location>
</feature>
<dbReference type="PROSITE" id="PS00280">
    <property type="entry name" value="BPTI_KUNITZ_1"/>
    <property type="match status" value="1"/>
</dbReference>
<feature type="domain" description="Thyroglobulin type-1" evidence="6">
    <location>
        <begin position="1478"/>
        <end position="1535"/>
    </location>
</feature>
<gene>
    <name evidence="8" type="ORF">KP79_PYT04533</name>
</gene>
<dbReference type="PANTHER" id="PTHR46751">
    <property type="entry name" value="EPPIN"/>
    <property type="match status" value="1"/>
</dbReference>
<dbReference type="SUPFAM" id="SSF57256">
    <property type="entry name" value="Elafin-like"/>
    <property type="match status" value="2"/>
</dbReference>
<dbReference type="PROSITE" id="PS51162">
    <property type="entry name" value="THYROGLOBULIN_1_2"/>
    <property type="match status" value="3"/>
</dbReference>
<evidence type="ECO:0000256" key="1">
    <source>
        <dbReference type="ARBA" id="ARBA00023157"/>
    </source>
</evidence>
<keyword evidence="4" id="KW-1133">Transmembrane helix</keyword>
<evidence type="ECO:0000256" key="4">
    <source>
        <dbReference type="SAM" id="Phobius"/>
    </source>
</evidence>
<dbReference type="EMBL" id="NEDP02002985">
    <property type="protein sequence ID" value="OWF49718.1"/>
    <property type="molecule type" value="Genomic_DNA"/>
</dbReference>
<dbReference type="InterPro" id="IPR051388">
    <property type="entry name" value="Serpin_venom_toxin"/>
</dbReference>
<dbReference type="Pfam" id="PF00014">
    <property type="entry name" value="Kunitz_BPTI"/>
    <property type="match status" value="3"/>
</dbReference>
<name>A0A210QLV6_MIZYE</name>
<dbReference type="PANTHER" id="PTHR46751:SF1">
    <property type="entry name" value="WAP FOUR-DISULFIDE CORE DOMAIN PROTEIN 6A"/>
    <property type="match status" value="1"/>
</dbReference>
<dbReference type="SMART" id="SM00211">
    <property type="entry name" value="TY"/>
    <property type="match status" value="3"/>
</dbReference>
<dbReference type="PROSITE" id="PS50279">
    <property type="entry name" value="BPTI_KUNITZ_2"/>
    <property type="match status" value="3"/>
</dbReference>
<dbReference type="CDD" id="cd00199">
    <property type="entry name" value="WAP"/>
    <property type="match status" value="3"/>
</dbReference>
<dbReference type="SMART" id="SM00289">
    <property type="entry name" value="WR1"/>
    <property type="match status" value="19"/>
</dbReference>